<sequence length="364" mass="41355">MNDIDNILTRSDFSREEIVRLLSLEGEEKVKLFRKAAEVKAEHSGHEVYFRGLVEFSNVCDKNCYYCGIRKDNSEVKRYNLSDEEILAAARFAWENQYGSLVLQSGELASSAFADRVEKLLREIKRLSNGELGITISLGEQSPEVYRRWFEAGAHRYLLRIESSTPELYRKIHPNDSLHDFDSRIACLRSLQKAGYQTGTGVMIGLPFQTLENLADDLLFFKSFDIDMVGMGPYLEHAETPLYAYRETLLPLQQRFDLSLKMIAVLRLLMPDINIAAATALQAIDPLGREKAVKVGANVIMPNITPGMYRNDYALYQNKPCVDEEPEQCKGCLDARIALAEGEIGYGKWGDSLHFQKRMKTSSR</sequence>
<feature type="binding site" evidence="6">
    <location>
        <position position="137"/>
    </location>
    <ligand>
        <name>(3R)-3-methyl-D-ornithine</name>
        <dbReference type="ChEBI" id="CHEBI:64642"/>
    </ligand>
</feature>
<dbReference type="SFLD" id="SFLDG01082">
    <property type="entry name" value="B12-binding_domain_containing"/>
    <property type="match status" value="1"/>
</dbReference>
<evidence type="ECO:0000256" key="4">
    <source>
        <dbReference type="ARBA" id="ARBA00023014"/>
    </source>
</evidence>
<feature type="binding site" evidence="6">
    <location>
        <position position="184"/>
    </location>
    <ligand>
        <name>S-adenosyl-L-methionine</name>
        <dbReference type="ChEBI" id="CHEBI:59789"/>
    </ligand>
</feature>
<dbReference type="PIRSF" id="PIRSF004762">
    <property type="entry name" value="CHP00423"/>
    <property type="match status" value="1"/>
</dbReference>
<keyword evidence="5" id="KW-0004">4Fe-4S</keyword>
<name>A0A5M4AVP9_9BACT</name>
<evidence type="ECO:0000256" key="3">
    <source>
        <dbReference type="ARBA" id="ARBA00023004"/>
    </source>
</evidence>
<dbReference type="PANTHER" id="PTHR43726">
    <property type="entry name" value="3-METHYLORNITHINE SYNTHASE"/>
    <property type="match status" value="1"/>
</dbReference>
<comment type="caution">
    <text evidence="8">The sequence shown here is derived from an EMBL/GenBank/DDBJ whole genome shotgun (WGS) entry which is preliminary data.</text>
</comment>
<evidence type="ECO:0000259" key="7">
    <source>
        <dbReference type="PROSITE" id="PS51918"/>
    </source>
</evidence>
<dbReference type="InterPro" id="IPR013785">
    <property type="entry name" value="Aldolase_TIM"/>
</dbReference>
<dbReference type="CDD" id="cd01335">
    <property type="entry name" value="Radical_SAM"/>
    <property type="match status" value="1"/>
</dbReference>
<protein>
    <submittedName>
        <fullName evidence="8">[FeFe] hydrogenase H-cluster radical SAM maturase HydE</fullName>
    </submittedName>
</protein>
<dbReference type="SUPFAM" id="SSF102114">
    <property type="entry name" value="Radical SAM enzymes"/>
    <property type="match status" value="1"/>
</dbReference>
<dbReference type="RefSeq" id="WP_025863465.1">
    <property type="nucleotide sequence ID" value="NZ_BLAX01000001.1"/>
</dbReference>
<feature type="binding site" evidence="5">
    <location>
        <position position="60"/>
    </location>
    <ligand>
        <name>[4Fe-4S] cluster</name>
        <dbReference type="ChEBI" id="CHEBI:49883"/>
        <note>4Fe-4S-S-AdoMet</note>
    </ligand>
</feature>
<dbReference type="InterPro" id="IPR007197">
    <property type="entry name" value="rSAM"/>
</dbReference>
<dbReference type="Proteomes" id="UP000391834">
    <property type="component" value="Unassembled WGS sequence"/>
</dbReference>
<dbReference type="OrthoDB" id="9775764at2"/>
<evidence type="ECO:0000256" key="6">
    <source>
        <dbReference type="PIRSR" id="PIRSR004762-2"/>
    </source>
</evidence>
<feature type="binding site" evidence="5">
    <location>
        <position position="67"/>
    </location>
    <ligand>
        <name>[4Fe-4S] cluster</name>
        <dbReference type="ChEBI" id="CHEBI:49883"/>
        <note>4Fe-4S-S-AdoMet</note>
    </ligand>
</feature>
<keyword evidence="3 5" id="KW-0408">Iron</keyword>
<dbReference type="SFLD" id="SFLDS00029">
    <property type="entry name" value="Radical_SAM"/>
    <property type="match status" value="1"/>
</dbReference>
<proteinExistence type="predicted"/>
<dbReference type="Pfam" id="PF04055">
    <property type="entry name" value="Radical_SAM"/>
    <property type="match status" value="1"/>
</dbReference>
<evidence type="ECO:0000313" key="8">
    <source>
        <dbReference type="EMBL" id="GET32020.1"/>
    </source>
</evidence>
<dbReference type="EMBL" id="BLAX01000001">
    <property type="protein sequence ID" value="GET32020.1"/>
    <property type="molecule type" value="Genomic_DNA"/>
</dbReference>
<feature type="binding site" evidence="6">
    <location>
        <position position="162"/>
    </location>
    <ligand>
        <name>S-adenosyl-L-methionine</name>
        <dbReference type="ChEBI" id="CHEBI:59789"/>
    </ligand>
</feature>
<dbReference type="GO" id="GO:0046872">
    <property type="term" value="F:metal ion binding"/>
    <property type="evidence" value="ECO:0007669"/>
    <property type="project" value="UniProtKB-KW"/>
</dbReference>
<dbReference type="InterPro" id="IPR058240">
    <property type="entry name" value="rSAM_sf"/>
</dbReference>
<keyword evidence="1 5" id="KW-0949">S-adenosyl-L-methionine</keyword>
<dbReference type="SFLD" id="SFLDG01280">
    <property type="entry name" value="HydE/PylB-like"/>
    <property type="match status" value="1"/>
</dbReference>
<dbReference type="NCBIfam" id="TIGR03956">
    <property type="entry name" value="rSAM_HydE"/>
    <property type="match status" value="1"/>
</dbReference>
<dbReference type="AlphaFoldDB" id="A0A5M4AVP9"/>
<dbReference type="InterPro" id="IPR006638">
    <property type="entry name" value="Elp3/MiaA/NifB-like_rSAM"/>
</dbReference>
<dbReference type="SFLD" id="SFLDG01060">
    <property type="entry name" value="BATS_domain_containing"/>
    <property type="match status" value="1"/>
</dbReference>
<dbReference type="SMART" id="SM00729">
    <property type="entry name" value="Elp3"/>
    <property type="match status" value="1"/>
</dbReference>
<dbReference type="Gene3D" id="3.20.20.70">
    <property type="entry name" value="Aldolase class I"/>
    <property type="match status" value="1"/>
</dbReference>
<dbReference type="PANTHER" id="PTHR43726:SF1">
    <property type="entry name" value="BIOTIN SYNTHASE"/>
    <property type="match status" value="1"/>
</dbReference>
<evidence type="ECO:0000256" key="2">
    <source>
        <dbReference type="ARBA" id="ARBA00022723"/>
    </source>
</evidence>
<feature type="binding site" evidence="6">
    <location>
        <position position="235"/>
    </location>
    <ligand>
        <name>(3R)-3-methyl-D-ornithine</name>
        <dbReference type="ChEBI" id="CHEBI:64642"/>
    </ligand>
</feature>
<keyword evidence="4 5" id="KW-0411">Iron-sulfur</keyword>
<keyword evidence="9" id="KW-1185">Reference proteome</keyword>
<dbReference type="InterPro" id="IPR034422">
    <property type="entry name" value="HydE/PylB-like"/>
</dbReference>
<gene>
    <name evidence="8" type="ORF">PbJCM13498_08830</name>
</gene>
<reference evidence="8 9" key="1">
    <citation type="submission" date="2019-10" db="EMBL/GenBank/DDBJ databases">
        <title>Prolixibacter strains distinguished by the presence of nitrate reductase genes were adept at nitrate-dependent anaerobic corrosion of metallic iron and carbon steel.</title>
        <authorList>
            <person name="Iino T."/>
            <person name="Shono N."/>
            <person name="Ito K."/>
            <person name="Nakamura R."/>
            <person name="Sueoka K."/>
            <person name="Harayama S."/>
            <person name="Ohkuma M."/>
        </authorList>
    </citation>
    <scope>NUCLEOTIDE SEQUENCE [LARGE SCALE GENOMIC DNA]</scope>
    <source>
        <strain evidence="8 9">JCM 13498</strain>
    </source>
</reference>
<dbReference type="GO" id="GO:0051539">
    <property type="term" value="F:4 iron, 4 sulfur cluster binding"/>
    <property type="evidence" value="ECO:0007669"/>
    <property type="project" value="UniProtKB-KW"/>
</dbReference>
<dbReference type="InterPro" id="IPR024021">
    <property type="entry name" value="FeFe-hyd_HydE_rSAM"/>
</dbReference>
<evidence type="ECO:0000313" key="9">
    <source>
        <dbReference type="Proteomes" id="UP000391834"/>
    </source>
</evidence>
<evidence type="ECO:0000256" key="1">
    <source>
        <dbReference type="ARBA" id="ARBA00022691"/>
    </source>
</evidence>
<evidence type="ECO:0000256" key="5">
    <source>
        <dbReference type="PIRSR" id="PIRSR004762-1"/>
    </source>
</evidence>
<keyword evidence="2" id="KW-0479">Metal-binding</keyword>
<accession>A0A5M4AVP9</accession>
<dbReference type="PROSITE" id="PS51918">
    <property type="entry name" value="RADICAL_SAM"/>
    <property type="match status" value="1"/>
</dbReference>
<dbReference type="GO" id="GO:0016740">
    <property type="term" value="F:transferase activity"/>
    <property type="evidence" value="ECO:0007669"/>
    <property type="project" value="TreeGrafter"/>
</dbReference>
<organism evidence="8 9">
    <name type="scientific">Prolixibacter bellariivorans</name>
    <dbReference type="NCBI Taxonomy" id="314319"/>
    <lineage>
        <taxon>Bacteria</taxon>
        <taxon>Pseudomonadati</taxon>
        <taxon>Bacteroidota</taxon>
        <taxon>Bacteroidia</taxon>
        <taxon>Marinilabiliales</taxon>
        <taxon>Prolixibacteraceae</taxon>
        <taxon>Prolixibacter</taxon>
    </lineage>
</organism>
<feature type="binding site" evidence="5">
    <location>
        <position position="64"/>
    </location>
    <ligand>
        <name>[4Fe-4S] cluster</name>
        <dbReference type="ChEBI" id="CHEBI:49883"/>
        <note>4Fe-4S-S-AdoMet</note>
    </ligand>
</feature>
<feature type="domain" description="Radical SAM core" evidence="7">
    <location>
        <begin position="46"/>
        <end position="272"/>
    </location>
</feature>
<comment type="cofactor">
    <cofactor evidence="5">
        <name>[4Fe-4S] cluster</name>
        <dbReference type="ChEBI" id="CHEBI:49883"/>
    </cofactor>
    <text evidence="5">Binds 1 [4Fe-4S] cluster. The cluster is coordinated with 3 cysteines and an exchangeable S-adenosyl-L-methionine.</text>
</comment>